<dbReference type="EMBL" id="QJJS01000012">
    <property type="protein sequence ID" value="PXW94789.1"/>
    <property type="molecule type" value="Genomic_DNA"/>
</dbReference>
<reference evidence="1 2" key="1">
    <citation type="submission" date="2018-05" db="EMBL/GenBank/DDBJ databases">
        <title>Genomic Encyclopedia of Type Strains, Phase IV (KMG-IV): sequencing the most valuable type-strain genomes for metagenomic binning, comparative biology and taxonomic classification.</title>
        <authorList>
            <person name="Goeker M."/>
        </authorList>
    </citation>
    <scope>NUCLEOTIDE SEQUENCE [LARGE SCALE GENOMIC DNA]</scope>
    <source>
        <strain evidence="1 2">DSM 566</strain>
    </source>
</reference>
<dbReference type="RefSeq" id="WP_110401386.1">
    <property type="nucleotide sequence ID" value="NZ_QJJS01000012.1"/>
</dbReference>
<evidence type="ECO:0000313" key="2">
    <source>
        <dbReference type="Proteomes" id="UP000247811"/>
    </source>
</evidence>
<dbReference type="InterPro" id="IPR007739">
    <property type="entry name" value="RgpF"/>
</dbReference>
<dbReference type="Proteomes" id="UP000247811">
    <property type="component" value="Unassembled WGS sequence"/>
</dbReference>
<comment type="caution">
    <text evidence="1">The sequence shown here is derived from an EMBL/GenBank/DDBJ whole genome shotgun (WGS) entry which is preliminary data.</text>
</comment>
<accession>A0A318GY07</accession>
<dbReference type="Pfam" id="PF05045">
    <property type="entry name" value="RgpF"/>
    <property type="match status" value="1"/>
</dbReference>
<gene>
    <name evidence="1" type="ORF">C7444_112105</name>
</gene>
<name>A0A318GY07_9BURK</name>
<organism evidence="1 2">
    <name type="scientific">Sphaerotilus hippei</name>
    <dbReference type="NCBI Taxonomy" id="744406"/>
    <lineage>
        <taxon>Bacteria</taxon>
        <taxon>Pseudomonadati</taxon>
        <taxon>Pseudomonadota</taxon>
        <taxon>Betaproteobacteria</taxon>
        <taxon>Burkholderiales</taxon>
        <taxon>Sphaerotilaceae</taxon>
        <taxon>Sphaerotilus</taxon>
    </lineage>
</organism>
<evidence type="ECO:0000313" key="1">
    <source>
        <dbReference type="EMBL" id="PXW94789.1"/>
    </source>
</evidence>
<proteinExistence type="predicted"/>
<sequence length="314" mass="36299">MPENSPWIRFKHRLRAWRRGLKARLPYVRRREFRKVQNRYDQLLDMLGDAPRLATSVAMTALHQRAPSGRELCLFVSFTAQPMVKAHVRRHIAAFAAAGFDVALVLNTPCPADRFTLDDALRRDCMAVFVRENQGYDFAAWSHLASRLYERSRFDRVVLVNDSIIGPLQQAHFLELIQRIRRSPADVLGTTESIAPIPHLQSFFLVFQNEALHRGVFEQTMASIQNFRTKEMVIDVYETRLTQRLKDGGLRVEALFPMLSSDCYSANDTYFRWDELVAKGFPYLKISLLKEKIDDAQVRAALSADMLAQWEHEQ</sequence>
<dbReference type="AlphaFoldDB" id="A0A318GY07"/>
<keyword evidence="2" id="KW-1185">Reference proteome</keyword>
<protein>
    <submittedName>
        <fullName evidence="1">Rhamnan synthesis protein F</fullName>
    </submittedName>
</protein>
<dbReference type="OrthoDB" id="9815339at2"/>